<dbReference type="InterPro" id="IPR051783">
    <property type="entry name" value="NAD(P)-dependent_oxidoreduct"/>
</dbReference>
<organism evidence="3 4">
    <name type="scientific">Paraburkholderia caledonica</name>
    <dbReference type="NCBI Taxonomy" id="134536"/>
    <lineage>
        <taxon>Bacteria</taxon>
        <taxon>Pseudomonadati</taxon>
        <taxon>Pseudomonadota</taxon>
        <taxon>Betaproteobacteria</taxon>
        <taxon>Burkholderiales</taxon>
        <taxon>Burkholderiaceae</taxon>
        <taxon>Paraburkholderia</taxon>
    </lineage>
</organism>
<dbReference type="AlphaFoldDB" id="A0AB73IM34"/>
<dbReference type="Gene3D" id="3.40.50.720">
    <property type="entry name" value="NAD(P)-binding Rossmann-like Domain"/>
    <property type="match status" value="1"/>
</dbReference>
<dbReference type="EMBL" id="JAURTK010000014">
    <property type="protein sequence ID" value="MDP9651001.1"/>
    <property type="molecule type" value="Genomic_DNA"/>
</dbReference>
<dbReference type="GO" id="GO:0004029">
    <property type="term" value="F:aldehyde dehydrogenase (NAD+) activity"/>
    <property type="evidence" value="ECO:0007669"/>
    <property type="project" value="TreeGrafter"/>
</dbReference>
<gene>
    <name evidence="3" type="ORF">J2793_006476</name>
</gene>
<dbReference type="InterPro" id="IPR001509">
    <property type="entry name" value="Epimerase_deHydtase"/>
</dbReference>
<feature type="compositionally biased region" description="Low complexity" evidence="1">
    <location>
        <begin position="206"/>
        <end position="216"/>
    </location>
</feature>
<evidence type="ECO:0000313" key="4">
    <source>
        <dbReference type="Proteomes" id="UP001229486"/>
    </source>
</evidence>
<evidence type="ECO:0000256" key="1">
    <source>
        <dbReference type="SAM" id="MobiDB-lite"/>
    </source>
</evidence>
<dbReference type="Pfam" id="PF01370">
    <property type="entry name" value="Epimerase"/>
    <property type="match status" value="1"/>
</dbReference>
<proteinExistence type="predicted"/>
<dbReference type="Proteomes" id="UP001229486">
    <property type="component" value="Unassembled WGS sequence"/>
</dbReference>
<dbReference type="GO" id="GO:0005737">
    <property type="term" value="C:cytoplasm"/>
    <property type="evidence" value="ECO:0007669"/>
    <property type="project" value="TreeGrafter"/>
</dbReference>
<evidence type="ECO:0000313" key="3">
    <source>
        <dbReference type="EMBL" id="MDP9651001.1"/>
    </source>
</evidence>
<dbReference type="SUPFAM" id="SSF51735">
    <property type="entry name" value="NAD(P)-binding Rossmann-fold domains"/>
    <property type="match status" value="1"/>
</dbReference>
<reference evidence="3" key="1">
    <citation type="submission" date="2023-07" db="EMBL/GenBank/DDBJ databases">
        <title>Sorghum-associated microbial communities from plants grown in Nebraska, USA.</title>
        <authorList>
            <person name="Schachtman D."/>
        </authorList>
    </citation>
    <scope>NUCLEOTIDE SEQUENCE</scope>
    <source>
        <strain evidence="3">DS1061</strain>
    </source>
</reference>
<feature type="domain" description="NAD-dependent epimerase/dehydratase" evidence="2">
    <location>
        <begin position="5"/>
        <end position="205"/>
    </location>
</feature>
<sequence>MTKGIFIIGATGFVGRALARHFLDAGHAVLGLARSDHAHANLSAAGVHPVRGDLDTDIASVLAAARSVDAIIYAAQIAVEREPDIVRVLTRHLAQSGKTFIFLSGTGVFMQRTGGAWSSSSFAEDDLFAPEPLATPRVEAEGIVRAAASDGWRSIVIRPPVIWGPGDNGPVASVSRCVAQTGATCYIGSGLAAYSNVHSEDLARLSSPASPKSHQSSIDHERLSSPSRPTFTTSMQDCPRTRPVGSSTCGCMTRETRSRVSSRSFDSNGR</sequence>
<protein>
    <submittedName>
        <fullName evidence="3">Nucleoside-diphosphate-sugar epimerase</fullName>
    </submittedName>
</protein>
<comment type="caution">
    <text evidence="3">The sequence shown here is derived from an EMBL/GenBank/DDBJ whole genome shotgun (WGS) entry which is preliminary data.</text>
</comment>
<dbReference type="PANTHER" id="PTHR48079">
    <property type="entry name" value="PROTEIN YEEZ"/>
    <property type="match status" value="1"/>
</dbReference>
<accession>A0AB73IM34</accession>
<evidence type="ECO:0000259" key="2">
    <source>
        <dbReference type="Pfam" id="PF01370"/>
    </source>
</evidence>
<feature type="region of interest" description="Disordered" evidence="1">
    <location>
        <begin position="205"/>
        <end position="270"/>
    </location>
</feature>
<dbReference type="PANTHER" id="PTHR48079:SF6">
    <property type="entry name" value="NAD(P)-BINDING DOMAIN-CONTAINING PROTEIN-RELATED"/>
    <property type="match status" value="1"/>
</dbReference>
<name>A0AB73IM34_9BURK</name>
<feature type="compositionally biased region" description="Polar residues" evidence="1">
    <location>
        <begin position="224"/>
        <end position="236"/>
    </location>
</feature>
<dbReference type="InterPro" id="IPR036291">
    <property type="entry name" value="NAD(P)-bd_dom_sf"/>
</dbReference>